<dbReference type="GO" id="GO:0006935">
    <property type="term" value="P:chemotaxis"/>
    <property type="evidence" value="ECO:0007669"/>
    <property type="project" value="UniProtKB-UniRule"/>
</dbReference>
<keyword evidence="2 3" id="KW-0378">Hydrolase</keyword>
<dbReference type="PANTHER" id="PTHR35147:SF1">
    <property type="entry name" value="CHEMORECEPTOR GLUTAMINE DEAMIDASE CHED-RELATED"/>
    <property type="match status" value="1"/>
</dbReference>
<dbReference type="Gene3D" id="3.30.1330.200">
    <property type="match status" value="1"/>
</dbReference>
<dbReference type="GO" id="GO:0050568">
    <property type="term" value="F:protein-glutamine glutaminase activity"/>
    <property type="evidence" value="ECO:0007669"/>
    <property type="project" value="UniProtKB-UniRule"/>
</dbReference>
<evidence type="ECO:0000256" key="2">
    <source>
        <dbReference type="ARBA" id="ARBA00022801"/>
    </source>
</evidence>
<evidence type="ECO:0000256" key="3">
    <source>
        <dbReference type="HAMAP-Rule" id="MF_01440"/>
    </source>
</evidence>
<sequence length="160" mass="17661">MSEQIKVGISDYKIAQAPDELVTIGLGSCIGIAIYEPKSKIGALSHIMLPDSTSFSDVNNWPKFADLALPRIVSELKERTQVDTFQVKIAGGASMFAFASESATLQIGQRNIEAVRQTLEDLKLPILSEHLGGNMGRSMFVDLETFDVRVRMVNREEFVL</sequence>
<dbReference type="Proteomes" id="UP000199081">
    <property type="component" value="Unassembled WGS sequence"/>
</dbReference>
<evidence type="ECO:0000256" key="1">
    <source>
        <dbReference type="ARBA" id="ARBA00022500"/>
    </source>
</evidence>
<dbReference type="SUPFAM" id="SSF64438">
    <property type="entry name" value="CNF1/YfiH-like putative cysteine hydrolases"/>
    <property type="match status" value="1"/>
</dbReference>
<dbReference type="EC" id="3.5.1.44" evidence="3"/>
<proteinExistence type="inferred from homology"/>
<accession>A0A1H7HAQ8</accession>
<dbReference type="AlphaFoldDB" id="A0A1H7HAQ8"/>
<evidence type="ECO:0000313" key="4">
    <source>
        <dbReference type="EMBL" id="SEK46857.1"/>
    </source>
</evidence>
<dbReference type="STRING" id="426702.SAMN04488099_10313"/>
<dbReference type="OrthoDB" id="9807202at2"/>
<comment type="similarity">
    <text evidence="3">Belongs to the CheD family.</text>
</comment>
<reference evidence="5" key="1">
    <citation type="submission" date="2016-10" db="EMBL/GenBank/DDBJ databases">
        <authorList>
            <person name="Varghese N."/>
            <person name="Submissions S."/>
        </authorList>
    </citation>
    <scope>NUCLEOTIDE SEQUENCE [LARGE SCALE GENOMIC DNA]</scope>
    <source>
        <strain evidence="5">DSM 19183</strain>
    </source>
</reference>
<dbReference type="RefSeq" id="WP_091479069.1">
    <property type="nucleotide sequence ID" value="NZ_BJYC01000021.1"/>
</dbReference>
<dbReference type="EMBL" id="FNZU01000003">
    <property type="protein sequence ID" value="SEK46857.1"/>
    <property type="molecule type" value="Genomic_DNA"/>
</dbReference>
<dbReference type="Pfam" id="PF03975">
    <property type="entry name" value="CheD"/>
    <property type="match status" value="1"/>
</dbReference>
<organism evidence="4 5">
    <name type="scientific">Alkalibacterium pelagium</name>
    <dbReference type="NCBI Taxonomy" id="426702"/>
    <lineage>
        <taxon>Bacteria</taxon>
        <taxon>Bacillati</taxon>
        <taxon>Bacillota</taxon>
        <taxon>Bacilli</taxon>
        <taxon>Lactobacillales</taxon>
        <taxon>Carnobacteriaceae</taxon>
        <taxon>Alkalibacterium</taxon>
    </lineage>
</organism>
<evidence type="ECO:0000313" key="5">
    <source>
        <dbReference type="Proteomes" id="UP000199081"/>
    </source>
</evidence>
<comment type="catalytic activity">
    <reaction evidence="3">
        <text>L-glutaminyl-[protein] + H2O = L-glutamyl-[protein] + NH4(+)</text>
        <dbReference type="Rhea" id="RHEA:16441"/>
        <dbReference type="Rhea" id="RHEA-COMP:10207"/>
        <dbReference type="Rhea" id="RHEA-COMP:10208"/>
        <dbReference type="ChEBI" id="CHEBI:15377"/>
        <dbReference type="ChEBI" id="CHEBI:28938"/>
        <dbReference type="ChEBI" id="CHEBI:29973"/>
        <dbReference type="ChEBI" id="CHEBI:30011"/>
        <dbReference type="EC" id="3.5.1.44"/>
    </reaction>
</comment>
<comment type="function">
    <text evidence="3">Probably deamidates glutamine residues to glutamate on methyl-accepting chemotaxis receptors (MCPs), playing an important role in chemotaxis.</text>
</comment>
<dbReference type="InterPro" id="IPR038592">
    <property type="entry name" value="CheD-like_sf"/>
</dbReference>
<dbReference type="InterPro" id="IPR011324">
    <property type="entry name" value="Cytotoxic_necrot_fac-like_cat"/>
</dbReference>
<dbReference type="HAMAP" id="MF_01440">
    <property type="entry name" value="CheD"/>
    <property type="match status" value="1"/>
</dbReference>
<dbReference type="InterPro" id="IPR005659">
    <property type="entry name" value="Chemorcpt_Glu_NH3ase_CheD"/>
</dbReference>
<dbReference type="CDD" id="cd16352">
    <property type="entry name" value="CheD"/>
    <property type="match status" value="1"/>
</dbReference>
<protein>
    <recommendedName>
        <fullName evidence="3">Probable chemoreceptor glutamine deamidase CheD</fullName>
        <ecNumber evidence="3">3.5.1.44</ecNumber>
    </recommendedName>
</protein>
<dbReference type="PANTHER" id="PTHR35147">
    <property type="entry name" value="CHEMORECEPTOR GLUTAMINE DEAMIDASE CHED-RELATED"/>
    <property type="match status" value="1"/>
</dbReference>
<keyword evidence="5" id="KW-1185">Reference proteome</keyword>
<gene>
    <name evidence="3" type="primary">cheD</name>
    <name evidence="4" type="ORF">SAMN04488099_10313</name>
</gene>
<keyword evidence="1 3" id="KW-0145">Chemotaxis</keyword>
<name>A0A1H7HAQ8_9LACT</name>